<keyword evidence="8" id="KW-1185">Reference proteome</keyword>
<evidence type="ECO:0000313" key="8">
    <source>
        <dbReference type="Proteomes" id="UP001596132"/>
    </source>
</evidence>
<dbReference type="EMBL" id="JBHSPP010000017">
    <property type="protein sequence ID" value="MFC5708061.1"/>
    <property type="molecule type" value="Genomic_DNA"/>
</dbReference>
<dbReference type="PROSITE" id="PS50045">
    <property type="entry name" value="SIGMA54_INTERACT_4"/>
    <property type="match status" value="1"/>
</dbReference>
<proteinExistence type="predicted"/>
<dbReference type="RefSeq" id="WP_042638873.1">
    <property type="nucleotide sequence ID" value="NZ_CDDF01000001.1"/>
</dbReference>
<dbReference type="Gene3D" id="3.30.450.40">
    <property type="match status" value="1"/>
</dbReference>
<accession>A0ABW0YE99</accession>
<evidence type="ECO:0000256" key="5">
    <source>
        <dbReference type="ARBA" id="ARBA00023163"/>
    </source>
</evidence>
<dbReference type="PROSITE" id="PS00675">
    <property type="entry name" value="SIGMA54_INTERACT_1"/>
    <property type="match status" value="1"/>
</dbReference>
<evidence type="ECO:0000256" key="1">
    <source>
        <dbReference type="ARBA" id="ARBA00022741"/>
    </source>
</evidence>
<dbReference type="InterPro" id="IPR029016">
    <property type="entry name" value="GAF-like_dom_sf"/>
</dbReference>
<dbReference type="InterPro" id="IPR009057">
    <property type="entry name" value="Homeodomain-like_sf"/>
</dbReference>
<keyword evidence="5" id="KW-0804">Transcription</keyword>
<comment type="caution">
    <text evidence="7">The sequence shown here is derived from an EMBL/GenBank/DDBJ whole genome shotgun (WGS) entry which is preliminary data.</text>
</comment>
<dbReference type="SUPFAM" id="SSF55781">
    <property type="entry name" value="GAF domain-like"/>
    <property type="match status" value="2"/>
</dbReference>
<dbReference type="InterPro" id="IPR027417">
    <property type="entry name" value="P-loop_NTPase"/>
</dbReference>
<dbReference type="InterPro" id="IPR025943">
    <property type="entry name" value="Sigma_54_int_dom_ATP-bd_2"/>
</dbReference>
<dbReference type="Proteomes" id="UP001596132">
    <property type="component" value="Unassembled WGS sequence"/>
</dbReference>
<dbReference type="CDD" id="cd00009">
    <property type="entry name" value="AAA"/>
    <property type="match status" value="1"/>
</dbReference>
<evidence type="ECO:0000256" key="4">
    <source>
        <dbReference type="ARBA" id="ARBA00023125"/>
    </source>
</evidence>
<dbReference type="InterPro" id="IPR003018">
    <property type="entry name" value="GAF"/>
</dbReference>
<evidence type="ECO:0000256" key="2">
    <source>
        <dbReference type="ARBA" id="ARBA00022840"/>
    </source>
</evidence>
<evidence type="ECO:0000259" key="6">
    <source>
        <dbReference type="PROSITE" id="PS50045"/>
    </source>
</evidence>
<dbReference type="Pfam" id="PF00158">
    <property type="entry name" value="Sigma54_activat"/>
    <property type="match status" value="1"/>
</dbReference>
<reference evidence="8" key="1">
    <citation type="journal article" date="2019" name="Int. J. Syst. Evol. Microbiol.">
        <title>The Global Catalogue of Microorganisms (GCM) 10K type strain sequencing project: providing services to taxonomists for standard genome sequencing and annotation.</title>
        <authorList>
            <consortium name="The Broad Institute Genomics Platform"/>
            <consortium name="The Broad Institute Genome Sequencing Center for Infectious Disease"/>
            <person name="Wu L."/>
            <person name="Ma J."/>
        </authorList>
    </citation>
    <scope>NUCLEOTIDE SEQUENCE [LARGE SCALE GENOMIC DNA]</scope>
    <source>
        <strain evidence="8">KCTC 15012</strain>
    </source>
</reference>
<sequence length="716" mass="78800">MLNLSAIPLTDISPIWDDGFLSLSKTLLSAVTLDDFIEKLNRIEACFGGVTRVNLILNLGGEEAVVCFMGEQGPQHLVCRKGDLHFSAHSEQAIVLPAARFVNRCAKLASTPVYDGLQSYCQLPITTARSHLGGVEFISSQPNAFPMETLAKLTQLAAIVAIALESVQDKERTLEQAHSLRLERDSCKILVDVTNAVIKLVRIAELPKSLFAILQHHFAIGSLCLAEYNATSDSFKSYLVNPRESDQPGIINHSCFEKHCLQGALIQSEPFFVYREQGHGCNSGCRFSAQILPPEANSSCILPLRYRGNLLGVLILSHPAADFFADIDLSLLEQVAARTAIAMNNVQAQQEISNTNGAREKTIRVADSQPDADFANIIHQSAAMQSVLEKVRLVAQSDCSVLILGETGTGKELIAQAIHGLSQRNEQEMVKVNCAAIPTGLIESDLFGHEKGAFTGALSQRIGRFERAHKGTLFLDEVGDMPLDLQPKLLRVLQEHELERVGNSTPIPIDVRLVAATNCDLLSMVKNKRFRSDLYYRLNVFPIELPPLRERREDIPLLVNFFIKKIAKRMRRNITAIPADAMKMLVSLPWYGNIRELENIIERAVVMTRGQVLNLSPDELLPLKGFHKIETLVYDEPSQGLFGGEGSHGDRAQAVRDRDGVQGEGEREAIIAALRACNGIVAGERGAANRLGMKRTTLLSKMKRLGISAKAPETLD</sequence>
<dbReference type="Pfam" id="PF25601">
    <property type="entry name" value="AAA_lid_14"/>
    <property type="match status" value="1"/>
</dbReference>
<dbReference type="SUPFAM" id="SSF52540">
    <property type="entry name" value="P-loop containing nucleoside triphosphate hydrolases"/>
    <property type="match status" value="1"/>
</dbReference>
<dbReference type="Pfam" id="PF01590">
    <property type="entry name" value="GAF"/>
    <property type="match status" value="1"/>
</dbReference>
<organism evidence="7 8">
    <name type="scientific">Aeromonas eucrenophila</name>
    <dbReference type="NCBI Taxonomy" id="649"/>
    <lineage>
        <taxon>Bacteria</taxon>
        <taxon>Pseudomonadati</taxon>
        <taxon>Pseudomonadota</taxon>
        <taxon>Gammaproteobacteria</taxon>
        <taxon>Aeromonadales</taxon>
        <taxon>Aeromonadaceae</taxon>
        <taxon>Aeromonas</taxon>
    </lineage>
</organism>
<dbReference type="SMART" id="SM00065">
    <property type="entry name" value="GAF"/>
    <property type="match status" value="1"/>
</dbReference>
<dbReference type="Gene3D" id="1.10.8.60">
    <property type="match status" value="1"/>
</dbReference>
<dbReference type="Gene3D" id="1.10.10.60">
    <property type="entry name" value="Homeodomain-like"/>
    <property type="match status" value="1"/>
</dbReference>
<dbReference type="InterPro" id="IPR003593">
    <property type="entry name" value="AAA+_ATPase"/>
</dbReference>
<keyword evidence="3" id="KW-0805">Transcription regulation</keyword>
<keyword evidence="1" id="KW-0547">Nucleotide-binding</keyword>
<keyword evidence="4" id="KW-0238">DNA-binding</keyword>
<keyword evidence="2" id="KW-0067">ATP-binding</keyword>
<dbReference type="Gene3D" id="3.40.50.300">
    <property type="entry name" value="P-loop containing nucleotide triphosphate hydrolases"/>
    <property type="match status" value="1"/>
</dbReference>
<dbReference type="SUPFAM" id="SSF46689">
    <property type="entry name" value="Homeodomain-like"/>
    <property type="match status" value="1"/>
</dbReference>
<dbReference type="InterPro" id="IPR002197">
    <property type="entry name" value="HTH_Fis"/>
</dbReference>
<dbReference type="SMART" id="SM00382">
    <property type="entry name" value="AAA"/>
    <property type="match status" value="1"/>
</dbReference>
<protein>
    <submittedName>
        <fullName evidence="7">Sigma 54-interacting transcriptional regulator</fullName>
    </submittedName>
</protein>
<dbReference type="InterPro" id="IPR058031">
    <property type="entry name" value="AAA_lid_NorR"/>
</dbReference>
<dbReference type="InterPro" id="IPR002078">
    <property type="entry name" value="Sigma_54_int"/>
</dbReference>
<evidence type="ECO:0000313" key="7">
    <source>
        <dbReference type="EMBL" id="MFC5708061.1"/>
    </source>
</evidence>
<dbReference type="PANTHER" id="PTHR32071">
    <property type="entry name" value="TRANSCRIPTIONAL REGULATORY PROTEIN"/>
    <property type="match status" value="1"/>
</dbReference>
<dbReference type="Pfam" id="PF02954">
    <property type="entry name" value="HTH_8"/>
    <property type="match status" value="1"/>
</dbReference>
<dbReference type="InterPro" id="IPR025662">
    <property type="entry name" value="Sigma_54_int_dom_ATP-bd_1"/>
</dbReference>
<feature type="domain" description="Sigma-54 factor interaction" evidence="6">
    <location>
        <begin position="377"/>
        <end position="606"/>
    </location>
</feature>
<dbReference type="PANTHER" id="PTHR32071:SF123">
    <property type="entry name" value="DNA-BINDING TRANSCRIPTIONAL ACTIVATOR HYFR-RELATED"/>
    <property type="match status" value="1"/>
</dbReference>
<name>A0ABW0YE99_9GAMM</name>
<dbReference type="PROSITE" id="PS00676">
    <property type="entry name" value="SIGMA54_INTERACT_2"/>
    <property type="match status" value="1"/>
</dbReference>
<gene>
    <name evidence="7" type="ORF">ACFPVW_18795</name>
</gene>
<evidence type="ECO:0000256" key="3">
    <source>
        <dbReference type="ARBA" id="ARBA00023015"/>
    </source>
</evidence>